<dbReference type="InterPro" id="IPR050250">
    <property type="entry name" value="Macrolide_Exporter_MacB"/>
</dbReference>
<proteinExistence type="inferred from homology"/>
<gene>
    <name evidence="10" type="ORF">C7Y47_01355</name>
</gene>
<dbReference type="InterPro" id="IPR003838">
    <property type="entry name" value="ABC3_permease_C"/>
</dbReference>
<organism evidence="10 11">
    <name type="scientific">Lysinibacillus sphaericus</name>
    <name type="common">Bacillus sphaericus</name>
    <dbReference type="NCBI Taxonomy" id="1421"/>
    <lineage>
        <taxon>Bacteria</taxon>
        <taxon>Bacillati</taxon>
        <taxon>Bacillota</taxon>
        <taxon>Bacilli</taxon>
        <taxon>Bacillales</taxon>
        <taxon>Bacillaceae</taxon>
        <taxon>Lysinibacillus</taxon>
    </lineage>
</organism>
<comment type="similarity">
    <text evidence="6">Belongs to the ABC-4 integral membrane protein family.</text>
</comment>
<dbReference type="RefSeq" id="WP_142507125.1">
    <property type="nucleotide sequence ID" value="NZ_SADV01000001.1"/>
</dbReference>
<evidence type="ECO:0000256" key="3">
    <source>
        <dbReference type="ARBA" id="ARBA00022692"/>
    </source>
</evidence>
<dbReference type="GO" id="GO:0005886">
    <property type="term" value="C:plasma membrane"/>
    <property type="evidence" value="ECO:0007669"/>
    <property type="project" value="UniProtKB-SubCell"/>
</dbReference>
<keyword evidence="4 7" id="KW-1133">Transmembrane helix</keyword>
<feature type="transmembrane region" description="Helical" evidence="7">
    <location>
        <begin position="21"/>
        <end position="43"/>
    </location>
</feature>
<feature type="domain" description="ABC3 transporter permease C-terminal" evidence="8">
    <location>
        <begin position="720"/>
        <end position="831"/>
    </location>
</feature>
<feature type="transmembrane region" description="Helical" evidence="7">
    <location>
        <begin position="415"/>
        <end position="439"/>
    </location>
</feature>
<feature type="transmembrane region" description="Helical" evidence="7">
    <location>
        <begin position="715"/>
        <end position="741"/>
    </location>
</feature>
<evidence type="ECO:0000256" key="6">
    <source>
        <dbReference type="ARBA" id="ARBA00038076"/>
    </source>
</evidence>
<feature type="transmembrane region" description="Helical" evidence="7">
    <location>
        <begin position="389"/>
        <end position="409"/>
    </location>
</feature>
<comment type="subcellular location">
    <subcellularLocation>
        <location evidence="1">Cell membrane</location>
        <topology evidence="1">Multi-pass membrane protein</topology>
    </subcellularLocation>
</comment>
<dbReference type="EMBL" id="SADV01000001">
    <property type="protein sequence ID" value="TQR39707.1"/>
    <property type="molecule type" value="Genomic_DNA"/>
</dbReference>
<dbReference type="AlphaFoldDB" id="A0A544V0S7"/>
<keyword evidence="3 7" id="KW-0812">Transmembrane</keyword>
<evidence type="ECO:0000256" key="5">
    <source>
        <dbReference type="ARBA" id="ARBA00023136"/>
    </source>
</evidence>
<feature type="transmembrane region" description="Helical" evidence="7">
    <location>
        <begin position="761"/>
        <end position="786"/>
    </location>
</feature>
<keyword evidence="5 7" id="KW-0472">Membrane</keyword>
<evidence type="ECO:0000259" key="8">
    <source>
        <dbReference type="Pfam" id="PF02687"/>
    </source>
</evidence>
<dbReference type="PANTHER" id="PTHR30572:SF4">
    <property type="entry name" value="ABC TRANSPORTER PERMEASE YTRF"/>
    <property type="match status" value="1"/>
</dbReference>
<dbReference type="OrthoDB" id="2606400at2"/>
<accession>A0A544V0S7</accession>
<dbReference type="Pfam" id="PF12704">
    <property type="entry name" value="MacB_PCD"/>
    <property type="match status" value="2"/>
</dbReference>
<evidence type="ECO:0000313" key="11">
    <source>
        <dbReference type="Proteomes" id="UP000317944"/>
    </source>
</evidence>
<reference evidence="10 11" key="1">
    <citation type="submission" date="2018-03" db="EMBL/GenBank/DDBJ databases">
        <title>Aerobic endospore-forming bacteria genome sequencing and assembly.</title>
        <authorList>
            <person name="Cavalcante D.A."/>
            <person name="Driks A."/>
            <person name="Putonti C."/>
            <person name="De-Souza M.T."/>
        </authorList>
    </citation>
    <scope>NUCLEOTIDE SEQUENCE [LARGE SCALE GENOMIC DNA]</scope>
    <source>
        <strain evidence="10 11">SDF0037</strain>
    </source>
</reference>
<comment type="caution">
    <text evidence="10">The sequence shown here is derived from an EMBL/GenBank/DDBJ whole genome shotgun (WGS) entry which is preliminary data.</text>
</comment>
<dbReference type="Pfam" id="PF02687">
    <property type="entry name" value="FtsX"/>
    <property type="match status" value="2"/>
</dbReference>
<dbReference type="InterPro" id="IPR025857">
    <property type="entry name" value="MacB_PCD"/>
</dbReference>
<feature type="transmembrane region" description="Helical" evidence="7">
    <location>
        <begin position="293"/>
        <end position="322"/>
    </location>
</feature>
<evidence type="ECO:0000313" key="10">
    <source>
        <dbReference type="EMBL" id="TQR39707.1"/>
    </source>
</evidence>
<dbReference type="PANTHER" id="PTHR30572">
    <property type="entry name" value="MEMBRANE COMPONENT OF TRANSPORTER-RELATED"/>
    <property type="match status" value="1"/>
</dbReference>
<evidence type="ECO:0000259" key="9">
    <source>
        <dbReference type="Pfam" id="PF12704"/>
    </source>
</evidence>
<protein>
    <submittedName>
        <fullName evidence="10">ABC transporter permease</fullName>
    </submittedName>
</protein>
<evidence type="ECO:0000256" key="1">
    <source>
        <dbReference type="ARBA" id="ARBA00004651"/>
    </source>
</evidence>
<name>A0A544V0S7_LYSSH</name>
<evidence type="ECO:0000256" key="7">
    <source>
        <dbReference type="SAM" id="Phobius"/>
    </source>
</evidence>
<feature type="transmembrane region" description="Helical" evidence="7">
    <location>
        <begin position="345"/>
        <end position="368"/>
    </location>
</feature>
<evidence type="ECO:0000256" key="4">
    <source>
        <dbReference type="ARBA" id="ARBA00022989"/>
    </source>
</evidence>
<feature type="transmembrane region" description="Helical" evidence="7">
    <location>
        <begin position="471"/>
        <end position="491"/>
    </location>
</feature>
<feature type="domain" description="ABC3 transporter permease C-terminal" evidence="8">
    <location>
        <begin position="255"/>
        <end position="367"/>
    </location>
</feature>
<feature type="transmembrane region" description="Helical" evidence="7">
    <location>
        <begin position="806"/>
        <end position="829"/>
    </location>
</feature>
<dbReference type="Proteomes" id="UP000317944">
    <property type="component" value="Unassembled WGS sequence"/>
</dbReference>
<evidence type="ECO:0000256" key="2">
    <source>
        <dbReference type="ARBA" id="ARBA00022475"/>
    </source>
</evidence>
<feature type="transmembrane region" description="Helical" evidence="7">
    <location>
        <begin position="255"/>
        <end position="273"/>
    </location>
</feature>
<sequence>MRLFIKAAIKSLFNHKARNTYLVLGISLGVALIVIVQILLASLQESNEQTIKDLHGNFDIVVGYQDSYKSLTKLEIDMIEAIEGVEKISPFLYPYLNKEEEYDMWSEPTYIGFNNDELAYEYPFVSIKSGHFPKAEEALISPTYAKLNNLQIGSMIEMNFPPQGKRAVRVSGISEEHEALTNMVILDFHWLQEVTLNDGITTALIIKLDDIEKKSDVVHELRELNQDFFIDNRLEIDNERNNIGGLGPFVKGLNIAIYLISALILISTMRMSIQEKQKELATLRLLGFWKKHIMFLILIETMIVGSVSLAVGILVGILVPFLTFDVLLGLMNIPNAGIVLPYHDILFSLGIFTVVIFLSSLIPGYIASLSPPLVVYRGANKTQGITKRYFIICLLYAVLITILFAFNQWQWQSRFLYVINAVSFIALIFITIPLMFVLFEKGISLLDRKVKVRAECLLATKNLLRQLARNVQISIIFTLGVIISIIGMVVLTSVKDNTTETIMDTYPNDLKLVSVVSEREEGFPFSFYELVSENPNIEAHFYTNVKLFDTMNLPSKQGEVILALSGTDLQYSIDKNEVKIKDGIHLEEELSPNGVMITESTSKKLGYHLGDIIEADMSENMDVVDKKEFIVEGIITNSEHMSDDYKVFTTKKNMEDMFHIHTLYSVEMNITSDIDQQKTLKDVQSLIQQPQYANTILYNKAEELNDLEEQLLQRFFILFLAVGLIIIFTIIGLMNSTASSIKERIQELSMLRVLGYTKKRLFSILMIEGALLTGTVGIFAVGLSMISTYCLLQSLNATTFPSMPLLLGGIIVFSPLIGMGAVLFPAIWATRQDVMKGLRV</sequence>
<dbReference type="GO" id="GO:0022857">
    <property type="term" value="F:transmembrane transporter activity"/>
    <property type="evidence" value="ECO:0007669"/>
    <property type="project" value="TreeGrafter"/>
</dbReference>
<feature type="domain" description="MacB-like periplasmic core" evidence="9">
    <location>
        <begin position="23"/>
        <end position="223"/>
    </location>
</feature>
<keyword evidence="2" id="KW-1003">Cell membrane</keyword>
<feature type="domain" description="MacB-like periplasmic core" evidence="9">
    <location>
        <begin position="474"/>
        <end position="684"/>
    </location>
</feature>